<name>A0ABT8IKG0_9BACL</name>
<keyword evidence="2" id="KW-1185">Reference proteome</keyword>
<sequence length="109" mass="12590">MRRSIWYTFGDKHCQHLILPLGLNSRFIDREWDVKTLGEHALSINSPLVLRVRILHEMGIDADHQKRPLHPHSDHIILPDDINPGLDHHAAISRSDPAHHPSAPWKIFN</sequence>
<proteinExistence type="predicted"/>
<reference evidence="1" key="1">
    <citation type="submission" date="2022-08" db="EMBL/GenBank/DDBJ databases">
        <title>Polycladomyces zharkentsis sp. nov., a novel thermophilic CMC and starch-degrading bacterium isolated from a geothermal spring in Kazakhstan.</title>
        <authorList>
            <person name="Mashzhan A."/>
            <person name="Kistaubaeva A."/>
            <person name="Javier-Lopez R."/>
            <person name="Birkeland N.-K."/>
        </authorList>
    </citation>
    <scope>NUCLEOTIDE SEQUENCE</scope>
    <source>
        <strain evidence="1">KSR 13</strain>
    </source>
</reference>
<evidence type="ECO:0000313" key="2">
    <source>
        <dbReference type="Proteomes" id="UP001174196"/>
    </source>
</evidence>
<accession>A0ABT8IKG0</accession>
<protein>
    <submittedName>
        <fullName evidence="1">Uncharacterized protein</fullName>
    </submittedName>
</protein>
<gene>
    <name evidence="1" type="ORF">NWF35_02920</name>
</gene>
<comment type="caution">
    <text evidence="1">The sequence shown here is derived from an EMBL/GenBank/DDBJ whole genome shotgun (WGS) entry which is preliminary data.</text>
</comment>
<dbReference type="EMBL" id="JANRHH010000014">
    <property type="protein sequence ID" value="MDN4592877.1"/>
    <property type="molecule type" value="Genomic_DNA"/>
</dbReference>
<evidence type="ECO:0000313" key="1">
    <source>
        <dbReference type="EMBL" id="MDN4592877.1"/>
    </source>
</evidence>
<dbReference type="Proteomes" id="UP001174196">
    <property type="component" value="Unassembled WGS sequence"/>
</dbReference>
<organism evidence="1 2">
    <name type="scientific">Polycladomyces subterraneus</name>
    <dbReference type="NCBI Taxonomy" id="1016997"/>
    <lineage>
        <taxon>Bacteria</taxon>
        <taxon>Bacillati</taxon>
        <taxon>Bacillota</taxon>
        <taxon>Bacilli</taxon>
        <taxon>Bacillales</taxon>
        <taxon>Thermoactinomycetaceae</taxon>
        <taxon>Polycladomyces</taxon>
    </lineage>
</organism>